<dbReference type="SUPFAM" id="SSF103473">
    <property type="entry name" value="MFS general substrate transporter"/>
    <property type="match status" value="1"/>
</dbReference>
<evidence type="ECO:0000313" key="11">
    <source>
        <dbReference type="EMBL" id="CAD7081142.1"/>
    </source>
</evidence>
<protein>
    <recommendedName>
        <fullName evidence="10">Major facilitator superfamily (MFS) profile domain-containing protein</fullName>
    </recommendedName>
</protein>
<feature type="transmembrane region" description="Helical" evidence="9">
    <location>
        <begin position="438"/>
        <end position="457"/>
    </location>
</feature>
<evidence type="ECO:0000256" key="2">
    <source>
        <dbReference type="ARBA" id="ARBA00022475"/>
    </source>
</evidence>
<comment type="subcellular location">
    <subcellularLocation>
        <location evidence="1">Cell membrane</location>
        <topology evidence="1">Multi-pass membrane protein</topology>
    </subcellularLocation>
</comment>
<keyword evidence="3 9" id="KW-0812">Transmembrane</keyword>
<dbReference type="InterPro" id="IPR020846">
    <property type="entry name" value="MFS_dom"/>
</dbReference>
<dbReference type="InterPro" id="IPR044775">
    <property type="entry name" value="MFS_ERD6/Tret1-like"/>
</dbReference>
<dbReference type="Pfam" id="PF00083">
    <property type="entry name" value="Sugar_tr"/>
    <property type="match status" value="1"/>
</dbReference>
<accession>A0A7R8UJI0</accession>
<dbReference type="InterPro" id="IPR050549">
    <property type="entry name" value="MFS_Trehalose_Transporter"/>
</dbReference>
<dbReference type="Gene3D" id="1.20.1250.20">
    <property type="entry name" value="MFS general substrate transporter like domains"/>
    <property type="match status" value="1"/>
</dbReference>
<keyword evidence="5 9" id="KW-0472">Membrane</keyword>
<feature type="transmembrane region" description="Helical" evidence="9">
    <location>
        <begin position="302"/>
        <end position="326"/>
    </location>
</feature>
<evidence type="ECO:0000256" key="9">
    <source>
        <dbReference type="SAM" id="Phobius"/>
    </source>
</evidence>
<gene>
    <name evidence="11" type="ORF">HERILL_LOCUS4264</name>
</gene>
<feature type="transmembrane region" description="Helical" evidence="9">
    <location>
        <begin position="375"/>
        <end position="394"/>
    </location>
</feature>
<name>A0A7R8UJI0_HERIL</name>
<dbReference type="PROSITE" id="PS00217">
    <property type="entry name" value="SUGAR_TRANSPORT_2"/>
    <property type="match status" value="1"/>
</dbReference>
<dbReference type="NCBIfam" id="TIGR00879">
    <property type="entry name" value="SP"/>
    <property type="match status" value="1"/>
</dbReference>
<organism evidence="11 12">
    <name type="scientific">Hermetia illucens</name>
    <name type="common">Black soldier fly</name>
    <dbReference type="NCBI Taxonomy" id="343691"/>
    <lineage>
        <taxon>Eukaryota</taxon>
        <taxon>Metazoa</taxon>
        <taxon>Ecdysozoa</taxon>
        <taxon>Arthropoda</taxon>
        <taxon>Hexapoda</taxon>
        <taxon>Insecta</taxon>
        <taxon>Pterygota</taxon>
        <taxon>Neoptera</taxon>
        <taxon>Endopterygota</taxon>
        <taxon>Diptera</taxon>
        <taxon>Brachycera</taxon>
        <taxon>Stratiomyomorpha</taxon>
        <taxon>Stratiomyidae</taxon>
        <taxon>Hermetiinae</taxon>
        <taxon>Hermetia</taxon>
    </lineage>
</organism>
<dbReference type="FunFam" id="1.20.1250.20:FF:000055">
    <property type="entry name" value="Facilitated trehalose transporter Tret1-2 homolog"/>
    <property type="match status" value="1"/>
</dbReference>
<dbReference type="GO" id="GO:0005886">
    <property type="term" value="C:plasma membrane"/>
    <property type="evidence" value="ECO:0007669"/>
    <property type="project" value="UniProtKB-SubCell"/>
</dbReference>
<dbReference type="PROSITE" id="PS50850">
    <property type="entry name" value="MFS"/>
    <property type="match status" value="1"/>
</dbReference>
<feature type="transmembrane region" description="Helical" evidence="9">
    <location>
        <begin position="101"/>
        <end position="120"/>
    </location>
</feature>
<dbReference type="OrthoDB" id="6612291at2759"/>
<keyword evidence="12" id="KW-1185">Reference proteome</keyword>
<dbReference type="PANTHER" id="PTHR48021">
    <property type="match status" value="1"/>
</dbReference>
<dbReference type="PRINTS" id="PR00171">
    <property type="entry name" value="SUGRTRNSPORT"/>
</dbReference>
<dbReference type="InParanoid" id="A0A7R8UJI0"/>
<dbReference type="InterPro" id="IPR003663">
    <property type="entry name" value="Sugar/inositol_transpt"/>
</dbReference>
<dbReference type="EMBL" id="LR899010">
    <property type="protein sequence ID" value="CAD7081142.1"/>
    <property type="molecule type" value="Genomic_DNA"/>
</dbReference>
<feature type="transmembrane region" description="Helical" evidence="9">
    <location>
        <begin position="264"/>
        <end position="290"/>
    </location>
</feature>
<keyword evidence="4 9" id="KW-1133">Transmembrane helix</keyword>
<feature type="transmembrane region" description="Helical" evidence="9">
    <location>
        <begin position="29"/>
        <end position="50"/>
    </location>
</feature>
<keyword evidence="6" id="KW-0325">Glycoprotein</keyword>
<dbReference type="InterPro" id="IPR036259">
    <property type="entry name" value="MFS_trans_sf"/>
</dbReference>
<dbReference type="Proteomes" id="UP000594454">
    <property type="component" value="Chromosome 2"/>
</dbReference>
<keyword evidence="2" id="KW-1003">Cell membrane</keyword>
<keyword evidence="8" id="KW-0813">Transport</keyword>
<evidence type="ECO:0000259" key="10">
    <source>
        <dbReference type="PROSITE" id="PS50850"/>
    </source>
</evidence>
<feature type="transmembrane region" description="Helical" evidence="9">
    <location>
        <begin position="183"/>
        <end position="203"/>
    </location>
</feature>
<dbReference type="CDD" id="cd17358">
    <property type="entry name" value="MFS_GLUT6_8_Class3_like"/>
    <property type="match status" value="1"/>
</dbReference>
<reference evidence="11 12" key="1">
    <citation type="submission" date="2020-11" db="EMBL/GenBank/DDBJ databases">
        <authorList>
            <person name="Wallbank WR R."/>
            <person name="Pardo Diaz C."/>
            <person name="Kozak K."/>
            <person name="Martin S."/>
            <person name="Jiggins C."/>
            <person name="Moest M."/>
            <person name="Warren A I."/>
            <person name="Generalovic N T."/>
            <person name="Byers J.R.P. K."/>
            <person name="Montejo-Kovacevich G."/>
            <person name="Yen C E."/>
        </authorList>
    </citation>
    <scope>NUCLEOTIDE SEQUENCE [LARGE SCALE GENOMIC DNA]</scope>
</reference>
<dbReference type="GO" id="GO:0051119">
    <property type="term" value="F:sugar transmembrane transporter activity"/>
    <property type="evidence" value="ECO:0007669"/>
    <property type="project" value="InterPro"/>
</dbReference>
<sequence>MASADDLVPDRKNRNQTIFQKIKHKLPQILSSILAANGAFVFGTNIGWSSQSYRYLVQKKEYPFSVSKEQFSWISSVLALGALLGGLLGGPIVNGFGRKGTILLTVLPFLFGWFLIIFAVRVYMFYAGRVVLGVCCGIFTVAVPIYIGEISEKDIRGSLGGLFQLLIVLGIAFAYGIGSVANVMTTSIVLLTVPLAFLIPSFFMPETPTYLVSAGRTEKARASLRYLYGEDCDEEGYLDELVANVQENKHITTLSVWKELDKFVVLYALCISLGLQFFQQLSGINVIIFYSEDLFAKSSSSISSNLAAALVSIIQIIATALALSTVDRTGRKVLLIVSAIIMTICTSLLGVYFYLQKHDKDTFKGIPQSVPILLVSIYIAAFSFGLGPVPWILLGELFTPASKGLACGMSVSFNWLLTFIVTKTYVNIEDWMGIAATFWLFAGLTALGAIFFAVIVVETKELTLKEVLEKLEKRKDRLRKIFCMRTS</sequence>
<evidence type="ECO:0000256" key="4">
    <source>
        <dbReference type="ARBA" id="ARBA00022989"/>
    </source>
</evidence>
<feature type="transmembrane region" description="Helical" evidence="9">
    <location>
        <begin position="126"/>
        <end position="147"/>
    </location>
</feature>
<feature type="transmembrane region" description="Helical" evidence="9">
    <location>
        <begin position="159"/>
        <end position="177"/>
    </location>
</feature>
<dbReference type="OMA" id="TWVNMMV"/>
<dbReference type="InterPro" id="IPR005828">
    <property type="entry name" value="MFS_sugar_transport-like"/>
</dbReference>
<feature type="transmembrane region" description="Helical" evidence="9">
    <location>
        <begin position="333"/>
        <end position="355"/>
    </location>
</feature>
<evidence type="ECO:0000256" key="1">
    <source>
        <dbReference type="ARBA" id="ARBA00004651"/>
    </source>
</evidence>
<evidence type="ECO:0000256" key="6">
    <source>
        <dbReference type="ARBA" id="ARBA00023180"/>
    </source>
</evidence>
<evidence type="ECO:0000256" key="7">
    <source>
        <dbReference type="ARBA" id="ARBA00024348"/>
    </source>
</evidence>
<feature type="transmembrane region" description="Helical" evidence="9">
    <location>
        <begin position="70"/>
        <end position="89"/>
    </location>
</feature>
<feature type="domain" description="Major facilitator superfamily (MFS) profile" evidence="10">
    <location>
        <begin position="31"/>
        <end position="460"/>
    </location>
</feature>
<evidence type="ECO:0000256" key="3">
    <source>
        <dbReference type="ARBA" id="ARBA00022692"/>
    </source>
</evidence>
<comment type="similarity">
    <text evidence="7">Belongs to the major facilitator superfamily. Sugar transporter (TC 2.A.1.1) family. Trehalose transporter subfamily.</text>
</comment>
<dbReference type="InterPro" id="IPR005829">
    <property type="entry name" value="Sugar_transporter_CS"/>
</dbReference>
<dbReference type="PANTHER" id="PTHR48021:SF1">
    <property type="entry name" value="GH07001P-RELATED"/>
    <property type="match status" value="1"/>
</dbReference>
<dbReference type="AlphaFoldDB" id="A0A7R8UJI0"/>
<evidence type="ECO:0000256" key="5">
    <source>
        <dbReference type="ARBA" id="ARBA00023136"/>
    </source>
</evidence>
<evidence type="ECO:0000256" key="8">
    <source>
        <dbReference type="RuleBase" id="RU003346"/>
    </source>
</evidence>
<evidence type="ECO:0000313" key="12">
    <source>
        <dbReference type="Proteomes" id="UP000594454"/>
    </source>
</evidence>
<proteinExistence type="inferred from homology"/>